<evidence type="ECO:0000313" key="3">
    <source>
        <dbReference type="Proteomes" id="UP001301958"/>
    </source>
</evidence>
<dbReference type="EMBL" id="MU865563">
    <property type="protein sequence ID" value="KAK4221291.1"/>
    <property type="molecule type" value="Genomic_DNA"/>
</dbReference>
<dbReference type="Proteomes" id="UP001301958">
    <property type="component" value="Unassembled WGS sequence"/>
</dbReference>
<name>A0AAN6YM67_9PEZI</name>
<reference evidence="2" key="2">
    <citation type="submission" date="2023-05" db="EMBL/GenBank/DDBJ databases">
        <authorList>
            <consortium name="Lawrence Berkeley National Laboratory"/>
            <person name="Steindorff A."/>
            <person name="Hensen N."/>
            <person name="Bonometti L."/>
            <person name="Westerberg I."/>
            <person name="Brannstrom I.O."/>
            <person name="Guillou S."/>
            <person name="Cros-Aarteil S."/>
            <person name="Calhoun S."/>
            <person name="Haridas S."/>
            <person name="Kuo A."/>
            <person name="Mondo S."/>
            <person name="Pangilinan J."/>
            <person name="Riley R."/>
            <person name="Labutti K."/>
            <person name="Andreopoulos B."/>
            <person name="Lipzen A."/>
            <person name="Chen C."/>
            <person name="Yanf M."/>
            <person name="Daum C."/>
            <person name="Ng V."/>
            <person name="Clum A."/>
            <person name="Ohm R."/>
            <person name="Martin F."/>
            <person name="Silar P."/>
            <person name="Natvig D."/>
            <person name="Lalanne C."/>
            <person name="Gautier V."/>
            <person name="Ament-Velasquez S.L."/>
            <person name="Kruys A."/>
            <person name="Hutchinson M.I."/>
            <person name="Powell A.J."/>
            <person name="Barry K."/>
            <person name="Miller A.N."/>
            <person name="Grigoriev I.V."/>
            <person name="Debuchy R."/>
            <person name="Gladieux P."/>
            <person name="Thoren M.H."/>
            <person name="Johannesson H."/>
        </authorList>
    </citation>
    <scope>NUCLEOTIDE SEQUENCE</scope>
    <source>
        <strain evidence="2">CBS 990.96</strain>
    </source>
</reference>
<evidence type="ECO:0000256" key="1">
    <source>
        <dbReference type="SAM" id="MobiDB-lite"/>
    </source>
</evidence>
<proteinExistence type="predicted"/>
<protein>
    <submittedName>
        <fullName evidence="2">Uncharacterized protein</fullName>
    </submittedName>
</protein>
<gene>
    <name evidence="2" type="ORF">QBC38DRAFT_134870</name>
</gene>
<feature type="region of interest" description="Disordered" evidence="1">
    <location>
        <begin position="1"/>
        <end position="26"/>
    </location>
</feature>
<accession>A0AAN6YM67</accession>
<evidence type="ECO:0000313" key="2">
    <source>
        <dbReference type="EMBL" id="KAK4221291.1"/>
    </source>
</evidence>
<feature type="compositionally biased region" description="Polar residues" evidence="1">
    <location>
        <begin position="1"/>
        <end position="25"/>
    </location>
</feature>
<keyword evidence="3" id="KW-1185">Reference proteome</keyword>
<organism evidence="2 3">
    <name type="scientific">Podospora fimiseda</name>
    <dbReference type="NCBI Taxonomy" id="252190"/>
    <lineage>
        <taxon>Eukaryota</taxon>
        <taxon>Fungi</taxon>
        <taxon>Dikarya</taxon>
        <taxon>Ascomycota</taxon>
        <taxon>Pezizomycotina</taxon>
        <taxon>Sordariomycetes</taxon>
        <taxon>Sordariomycetidae</taxon>
        <taxon>Sordariales</taxon>
        <taxon>Podosporaceae</taxon>
        <taxon>Podospora</taxon>
    </lineage>
</organism>
<sequence>MSQTPSSGLRLSGDNDSSSGQTTYSMEKYLSGDKEFSERLLKGHNAADIRDRYKTVKDEVDACLSKYSSASRRSGQ</sequence>
<dbReference type="AlphaFoldDB" id="A0AAN6YM67"/>
<reference evidence="2" key="1">
    <citation type="journal article" date="2023" name="Mol. Phylogenet. Evol.">
        <title>Genome-scale phylogeny and comparative genomics of the fungal order Sordariales.</title>
        <authorList>
            <person name="Hensen N."/>
            <person name="Bonometti L."/>
            <person name="Westerberg I."/>
            <person name="Brannstrom I.O."/>
            <person name="Guillou S."/>
            <person name="Cros-Aarteil S."/>
            <person name="Calhoun S."/>
            <person name="Haridas S."/>
            <person name="Kuo A."/>
            <person name="Mondo S."/>
            <person name="Pangilinan J."/>
            <person name="Riley R."/>
            <person name="LaButti K."/>
            <person name="Andreopoulos B."/>
            <person name="Lipzen A."/>
            <person name="Chen C."/>
            <person name="Yan M."/>
            <person name="Daum C."/>
            <person name="Ng V."/>
            <person name="Clum A."/>
            <person name="Steindorff A."/>
            <person name="Ohm R.A."/>
            <person name="Martin F."/>
            <person name="Silar P."/>
            <person name="Natvig D.O."/>
            <person name="Lalanne C."/>
            <person name="Gautier V."/>
            <person name="Ament-Velasquez S.L."/>
            <person name="Kruys A."/>
            <person name="Hutchinson M.I."/>
            <person name="Powell A.J."/>
            <person name="Barry K."/>
            <person name="Miller A.N."/>
            <person name="Grigoriev I.V."/>
            <person name="Debuchy R."/>
            <person name="Gladieux P."/>
            <person name="Hiltunen Thoren M."/>
            <person name="Johannesson H."/>
        </authorList>
    </citation>
    <scope>NUCLEOTIDE SEQUENCE</scope>
    <source>
        <strain evidence="2">CBS 990.96</strain>
    </source>
</reference>
<comment type="caution">
    <text evidence="2">The sequence shown here is derived from an EMBL/GenBank/DDBJ whole genome shotgun (WGS) entry which is preliminary data.</text>
</comment>